<evidence type="ECO:0000313" key="2">
    <source>
        <dbReference type="EMBL" id="NYB75347.1"/>
    </source>
</evidence>
<dbReference type="AlphaFoldDB" id="A0A974BMD0"/>
<reference evidence="2" key="1">
    <citation type="submission" date="2020-07" db="EMBL/GenBank/DDBJ databases">
        <title>Genomic analysis of a strain of Sedimentibacter Hydroxybenzoicus DSM7310.</title>
        <authorList>
            <person name="Ma S."/>
        </authorList>
    </citation>
    <scope>NUCLEOTIDE SEQUENCE</scope>
    <source>
        <strain evidence="2">DSM 7310</strain>
    </source>
</reference>
<dbReference type="RefSeq" id="WP_179239052.1">
    <property type="nucleotide sequence ID" value="NZ_JACBNQ010000020.1"/>
</dbReference>
<gene>
    <name evidence="2" type="ORF">HZF24_14460</name>
</gene>
<dbReference type="EMBL" id="JACBNQ010000020">
    <property type="protein sequence ID" value="NYB75347.1"/>
    <property type="molecule type" value="Genomic_DNA"/>
</dbReference>
<evidence type="ECO:0008006" key="4">
    <source>
        <dbReference type="Google" id="ProtNLM"/>
    </source>
</evidence>
<keyword evidence="3" id="KW-1185">Reference proteome</keyword>
<dbReference type="PROSITE" id="PS51257">
    <property type="entry name" value="PROKAR_LIPOPROTEIN"/>
    <property type="match status" value="1"/>
</dbReference>
<evidence type="ECO:0000256" key="1">
    <source>
        <dbReference type="SAM" id="MobiDB-lite"/>
    </source>
</evidence>
<evidence type="ECO:0000313" key="3">
    <source>
        <dbReference type="Proteomes" id="UP000611629"/>
    </source>
</evidence>
<organism evidence="2 3">
    <name type="scientific">Sedimentibacter hydroxybenzoicus DSM 7310</name>
    <dbReference type="NCBI Taxonomy" id="1123245"/>
    <lineage>
        <taxon>Bacteria</taxon>
        <taxon>Bacillati</taxon>
        <taxon>Bacillota</taxon>
        <taxon>Tissierellia</taxon>
        <taxon>Sedimentibacter</taxon>
    </lineage>
</organism>
<feature type="region of interest" description="Disordered" evidence="1">
    <location>
        <begin position="208"/>
        <end position="242"/>
    </location>
</feature>
<sequence>MKKIMTVILLIALVFALTACDIVSGMETKKETPSQALTNIMTAIKEVNKEVLTNYNAIKLIGSIDESSIARNKKIFENLEYNILSVEETEDDSKVKIEIKTKDLTAVSQDYVNKSVALTNQNNNLGDNKLDDTAMKQKYNDLFVTIVDECEYTEFKEVVDVHLTKEGNSWKINLDGKFHNAIYGNLVTAQEQVVWPGANSTITVQEKQQEESAEIDNKSNVQNNSDNIAGKSITPRKVRTIK</sequence>
<dbReference type="Proteomes" id="UP000611629">
    <property type="component" value="Unassembled WGS sequence"/>
</dbReference>
<comment type="caution">
    <text evidence="2">The sequence shown here is derived from an EMBL/GenBank/DDBJ whole genome shotgun (WGS) entry which is preliminary data.</text>
</comment>
<accession>A0A974BMD0</accession>
<proteinExistence type="predicted"/>
<feature type="compositionally biased region" description="Polar residues" evidence="1">
    <location>
        <begin position="218"/>
        <end position="227"/>
    </location>
</feature>
<protein>
    <recommendedName>
        <fullName evidence="4">DUF5105 domain-containing protein</fullName>
    </recommendedName>
</protein>
<name>A0A974BMD0_SEDHY</name>